<dbReference type="AlphaFoldDB" id="A0A4R4YJG3"/>
<keyword evidence="3" id="KW-1185">Reference proteome</keyword>
<gene>
    <name evidence="2" type="ORF">E1288_24185</name>
</gene>
<feature type="chain" id="PRO_5020515919" description="Secreted protein" evidence="1">
    <location>
        <begin position="28"/>
        <end position="81"/>
    </location>
</feature>
<name>A0A4R4YJG3_9PSEU</name>
<protein>
    <recommendedName>
        <fullName evidence="4">Secreted protein</fullName>
    </recommendedName>
</protein>
<feature type="signal peptide" evidence="1">
    <location>
        <begin position="1"/>
        <end position="27"/>
    </location>
</feature>
<sequence length="81" mass="8470">MKMRRSLIAAALTLGAAVVSIPLTVGAASASGWETVGGGPAVYSSMDQCNAEAAQLKADGTYKDARCYTDSKGWIFLEVLR</sequence>
<evidence type="ECO:0000313" key="2">
    <source>
        <dbReference type="EMBL" id="TDD44234.1"/>
    </source>
</evidence>
<dbReference type="OrthoDB" id="4257797at2"/>
<dbReference type="InterPro" id="IPR006311">
    <property type="entry name" value="TAT_signal"/>
</dbReference>
<comment type="caution">
    <text evidence="2">The sequence shown here is derived from an EMBL/GenBank/DDBJ whole genome shotgun (WGS) entry which is preliminary data.</text>
</comment>
<evidence type="ECO:0008006" key="4">
    <source>
        <dbReference type="Google" id="ProtNLM"/>
    </source>
</evidence>
<dbReference type="EMBL" id="SMKW01000034">
    <property type="protein sequence ID" value="TDD44234.1"/>
    <property type="molecule type" value="Genomic_DNA"/>
</dbReference>
<dbReference type="Proteomes" id="UP000294947">
    <property type="component" value="Unassembled WGS sequence"/>
</dbReference>
<reference evidence="2 3" key="1">
    <citation type="submission" date="2019-03" db="EMBL/GenBank/DDBJ databases">
        <title>Draft genome sequences of novel Actinobacteria.</title>
        <authorList>
            <person name="Sahin N."/>
            <person name="Ay H."/>
            <person name="Saygin H."/>
        </authorList>
    </citation>
    <scope>NUCLEOTIDE SEQUENCE [LARGE SCALE GENOMIC DNA]</scope>
    <source>
        <strain evidence="2 3">7K502</strain>
    </source>
</reference>
<accession>A0A4R4YJG3</accession>
<dbReference type="PROSITE" id="PS51318">
    <property type="entry name" value="TAT"/>
    <property type="match status" value="1"/>
</dbReference>
<keyword evidence="1" id="KW-0732">Signal</keyword>
<evidence type="ECO:0000313" key="3">
    <source>
        <dbReference type="Proteomes" id="UP000294947"/>
    </source>
</evidence>
<evidence type="ECO:0000256" key="1">
    <source>
        <dbReference type="SAM" id="SignalP"/>
    </source>
</evidence>
<proteinExistence type="predicted"/>
<organism evidence="2 3">
    <name type="scientific">Saccharopolyspora elongata</name>
    <dbReference type="NCBI Taxonomy" id="2530387"/>
    <lineage>
        <taxon>Bacteria</taxon>
        <taxon>Bacillati</taxon>
        <taxon>Actinomycetota</taxon>
        <taxon>Actinomycetes</taxon>
        <taxon>Pseudonocardiales</taxon>
        <taxon>Pseudonocardiaceae</taxon>
        <taxon>Saccharopolyspora</taxon>
    </lineage>
</organism>